<dbReference type="OrthoDB" id="1957143at2"/>
<accession>A0A267MBW4</accession>
<sequence>MKYKEKYMGSKAECLEQLKEVFRNLINGRLEVEGEVVRIPDDKEIEYKIKYEDDPEMEGSVAIKIGWTYFEEVEEEVEEEVDFQL</sequence>
<name>A0A267MBW4_9FIRM</name>
<evidence type="ECO:0008006" key="3">
    <source>
        <dbReference type="Google" id="ProtNLM"/>
    </source>
</evidence>
<protein>
    <recommendedName>
        <fullName evidence="3">Amphi-Trp domain-containing protein</fullName>
    </recommendedName>
</protein>
<dbReference type="Proteomes" id="UP000216024">
    <property type="component" value="Unassembled WGS sequence"/>
</dbReference>
<dbReference type="RefSeq" id="WP_095136056.1">
    <property type="nucleotide sequence ID" value="NZ_NIBG01000035.1"/>
</dbReference>
<reference evidence="1 2" key="1">
    <citation type="submission" date="2017-06" db="EMBL/GenBank/DDBJ databases">
        <title>Draft genome sequence of anaerobic fermentative bacterium Anaeromicrobium sediminis DY2726D isolated from West Pacific Ocean sediments.</title>
        <authorList>
            <person name="Zeng X."/>
        </authorList>
    </citation>
    <scope>NUCLEOTIDE SEQUENCE [LARGE SCALE GENOMIC DNA]</scope>
    <source>
        <strain evidence="1 2">DY2726D</strain>
    </source>
</reference>
<dbReference type="EMBL" id="NIBG01000035">
    <property type="protein sequence ID" value="PAB56355.1"/>
    <property type="molecule type" value="Genomic_DNA"/>
</dbReference>
<gene>
    <name evidence="1" type="ORF">CCE28_20895</name>
</gene>
<dbReference type="AlphaFoldDB" id="A0A267MBW4"/>
<organism evidence="1 2">
    <name type="scientific">Anaeromicrobium sediminis</name>
    <dbReference type="NCBI Taxonomy" id="1478221"/>
    <lineage>
        <taxon>Bacteria</taxon>
        <taxon>Bacillati</taxon>
        <taxon>Bacillota</taxon>
        <taxon>Clostridia</taxon>
        <taxon>Peptostreptococcales</taxon>
        <taxon>Thermotaleaceae</taxon>
        <taxon>Anaeromicrobium</taxon>
    </lineage>
</organism>
<evidence type="ECO:0000313" key="1">
    <source>
        <dbReference type="EMBL" id="PAB56355.1"/>
    </source>
</evidence>
<evidence type="ECO:0000313" key="2">
    <source>
        <dbReference type="Proteomes" id="UP000216024"/>
    </source>
</evidence>
<keyword evidence="2" id="KW-1185">Reference proteome</keyword>
<comment type="caution">
    <text evidence="1">The sequence shown here is derived from an EMBL/GenBank/DDBJ whole genome shotgun (WGS) entry which is preliminary data.</text>
</comment>
<proteinExistence type="predicted"/>